<feature type="domain" description="B box-type" evidence="3">
    <location>
        <begin position="21"/>
        <end position="62"/>
    </location>
</feature>
<evidence type="ECO:0000256" key="1">
    <source>
        <dbReference type="PROSITE-ProRule" id="PRU00024"/>
    </source>
</evidence>
<feature type="region of interest" description="Disordered" evidence="2">
    <location>
        <begin position="207"/>
        <end position="227"/>
    </location>
</feature>
<dbReference type="EMBL" id="JAIWYP010000007">
    <property type="protein sequence ID" value="KAH3803027.1"/>
    <property type="molecule type" value="Genomic_DNA"/>
</dbReference>
<dbReference type="AlphaFoldDB" id="A0A9D4FW61"/>
<feature type="compositionally biased region" description="Basic and acidic residues" evidence="2">
    <location>
        <begin position="207"/>
        <end position="220"/>
    </location>
</feature>
<accession>A0A9D4FW61</accession>
<proteinExistence type="predicted"/>
<keyword evidence="5" id="KW-1185">Reference proteome</keyword>
<evidence type="ECO:0000313" key="5">
    <source>
        <dbReference type="Proteomes" id="UP000828390"/>
    </source>
</evidence>
<gene>
    <name evidence="4" type="ORF">DPMN_156725</name>
</gene>
<reference evidence="4" key="1">
    <citation type="journal article" date="2019" name="bioRxiv">
        <title>The Genome of the Zebra Mussel, Dreissena polymorpha: A Resource for Invasive Species Research.</title>
        <authorList>
            <person name="McCartney M.A."/>
            <person name="Auch B."/>
            <person name="Kono T."/>
            <person name="Mallez S."/>
            <person name="Zhang Y."/>
            <person name="Obille A."/>
            <person name="Becker A."/>
            <person name="Abrahante J.E."/>
            <person name="Garbe J."/>
            <person name="Badalamenti J.P."/>
            <person name="Herman A."/>
            <person name="Mangelson H."/>
            <person name="Liachko I."/>
            <person name="Sullivan S."/>
            <person name="Sone E.D."/>
            <person name="Koren S."/>
            <person name="Silverstein K.A.T."/>
            <person name="Beckman K.B."/>
            <person name="Gohl D.M."/>
        </authorList>
    </citation>
    <scope>NUCLEOTIDE SEQUENCE</scope>
    <source>
        <strain evidence="4">Duluth1</strain>
        <tissue evidence="4">Whole animal</tissue>
    </source>
</reference>
<reference evidence="4" key="2">
    <citation type="submission" date="2020-11" db="EMBL/GenBank/DDBJ databases">
        <authorList>
            <person name="McCartney M.A."/>
            <person name="Auch B."/>
            <person name="Kono T."/>
            <person name="Mallez S."/>
            <person name="Becker A."/>
            <person name="Gohl D.M."/>
            <person name="Silverstein K.A.T."/>
            <person name="Koren S."/>
            <person name="Bechman K.B."/>
            <person name="Herman A."/>
            <person name="Abrahante J.E."/>
            <person name="Garbe J."/>
        </authorList>
    </citation>
    <scope>NUCLEOTIDE SEQUENCE</scope>
    <source>
        <strain evidence="4">Duluth1</strain>
        <tissue evidence="4">Whole animal</tissue>
    </source>
</reference>
<sequence>MNHTFCDFAEAPPKEMQGFLKNLIACRKHEREEAVFLCKDHDVTCCSKCETADHRKCKEVKVLSDTMKGDCSELKTGLRELQQQGEILLEQERKHMELISESENKALSWLETTKQKLLAIYNQHENELLSEIAGRKKLIGEQIQAQNEKLQLFLQDIQQQSDLIENVEKFGTNSVVRRRTGRSTFFRFASDDRIQLVTKFGEDRMKLRDRPTDRPTDRQSDSYIAPITNGNGGIMTPTLSTSLQLLLDDNTASITVLCANVKAVLESIVLLPIFEQNDNI</sequence>
<evidence type="ECO:0000256" key="2">
    <source>
        <dbReference type="SAM" id="MobiDB-lite"/>
    </source>
</evidence>
<dbReference type="PROSITE" id="PS50119">
    <property type="entry name" value="ZF_BBOX"/>
    <property type="match status" value="1"/>
</dbReference>
<keyword evidence="1" id="KW-0479">Metal-binding</keyword>
<comment type="caution">
    <text evidence="4">The sequence shown here is derived from an EMBL/GenBank/DDBJ whole genome shotgun (WGS) entry which is preliminary data.</text>
</comment>
<keyword evidence="1" id="KW-0863">Zinc-finger</keyword>
<protein>
    <recommendedName>
        <fullName evidence="3">B box-type domain-containing protein</fullName>
    </recommendedName>
</protein>
<dbReference type="GO" id="GO:0008270">
    <property type="term" value="F:zinc ion binding"/>
    <property type="evidence" value="ECO:0007669"/>
    <property type="project" value="UniProtKB-KW"/>
</dbReference>
<dbReference type="InterPro" id="IPR000315">
    <property type="entry name" value="Znf_B-box"/>
</dbReference>
<name>A0A9D4FW61_DREPO</name>
<dbReference type="Proteomes" id="UP000828390">
    <property type="component" value="Unassembled WGS sequence"/>
</dbReference>
<organism evidence="4 5">
    <name type="scientific">Dreissena polymorpha</name>
    <name type="common">Zebra mussel</name>
    <name type="synonym">Mytilus polymorpha</name>
    <dbReference type="NCBI Taxonomy" id="45954"/>
    <lineage>
        <taxon>Eukaryota</taxon>
        <taxon>Metazoa</taxon>
        <taxon>Spiralia</taxon>
        <taxon>Lophotrochozoa</taxon>
        <taxon>Mollusca</taxon>
        <taxon>Bivalvia</taxon>
        <taxon>Autobranchia</taxon>
        <taxon>Heteroconchia</taxon>
        <taxon>Euheterodonta</taxon>
        <taxon>Imparidentia</taxon>
        <taxon>Neoheterodontei</taxon>
        <taxon>Myida</taxon>
        <taxon>Dreissenoidea</taxon>
        <taxon>Dreissenidae</taxon>
        <taxon>Dreissena</taxon>
    </lineage>
</organism>
<evidence type="ECO:0000313" key="4">
    <source>
        <dbReference type="EMBL" id="KAH3803027.1"/>
    </source>
</evidence>
<keyword evidence="1" id="KW-0862">Zinc</keyword>
<evidence type="ECO:0000259" key="3">
    <source>
        <dbReference type="PROSITE" id="PS50119"/>
    </source>
</evidence>